<dbReference type="PANTHER" id="PTHR46246:SF1">
    <property type="entry name" value="GUANOSINE-3',5'-BIS(DIPHOSPHATE) 3'-PYROPHOSPHOHYDROLASE MESH1"/>
    <property type="match status" value="1"/>
</dbReference>
<comment type="caution">
    <text evidence="1">The sequence shown here is derived from an EMBL/GenBank/DDBJ whole genome shotgun (WGS) entry which is preliminary data.</text>
</comment>
<protein>
    <recommendedName>
        <fullName evidence="3">HD domain-containing protein</fullName>
    </recommendedName>
</protein>
<organism evidence="1 2">
    <name type="scientific">Berkelbacteria bacterium GW2011_GWA1_36_9</name>
    <dbReference type="NCBI Taxonomy" id="1618331"/>
    <lineage>
        <taxon>Bacteria</taxon>
        <taxon>Candidatus Berkelbacteria</taxon>
    </lineage>
</organism>
<dbReference type="PATRIC" id="fig|1618331.3.peg.847"/>
<name>A0A0G0HZH5_9BACT</name>
<dbReference type="SUPFAM" id="SSF109604">
    <property type="entry name" value="HD-domain/PDEase-like"/>
    <property type="match status" value="2"/>
</dbReference>
<accession>A0A0G0HZH5</accession>
<sequence length="284" mass="32882">MNEFTEGEPEEVQAEGMKFEFEQKLDAMNMDQKMMGLAGQNIEHYRQFIANTFDLAEQEKINETLFQMIEFHKDQKDRPDGMPYISHPLEVSRTVVEDFGIRDVELIEASLLHDTVEDQGVKLAQVELEAKYGEVVGSENFEEDHKDEIRELALSKINEKYGGRVAGILDKLSNPDFDKTAKQDIDPNDKEKFQNRKHELYKEHVAKSIQDPDVLVIKLADFLHNFSDAGQLPESSQKEKFRNKYVPVMPVFKDRLLDESKSTIIPNRDLVIHRLEEATNRLAR</sequence>
<reference evidence="1 2" key="1">
    <citation type="journal article" date="2015" name="Nature">
        <title>rRNA introns, odd ribosomes, and small enigmatic genomes across a large radiation of phyla.</title>
        <authorList>
            <person name="Brown C.T."/>
            <person name="Hug L.A."/>
            <person name="Thomas B.C."/>
            <person name="Sharon I."/>
            <person name="Castelle C.J."/>
            <person name="Singh A."/>
            <person name="Wilkins M.J."/>
            <person name="Williams K.H."/>
            <person name="Banfield J.F."/>
        </authorList>
    </citation>
    <scope>NUCLEOTIDE SEQUENCE [LARGE SCALE GENOMIC DNA]</scope>
</reference>
<dbReference type="GO" id="GO:0008893">
    <property type="term" value="F:guanosine-3',5'-bis(diphosphate) 3'-diphosphatase activity"/>
    <property type="evidence" value="ECO:0007669"/>
    <property type="project" value="TreeGrafter"/>
</dbReference>
<dbReference type="AlphaFoldDB" id="A0A0G0HZH5"/>
<dbReference type="EMBL" id="LBSM01000019">
    <property type="protein sequence ID" value="KKQ17424.1"/>
    <property type="molecule type" value="Genomic_DNA"/>
</dbReference>
<dbReference type="Proteomes" id="UP000034508">
    <property type="component" value="Unassembled WGS sequence"/>
</dbReference>
<evidence type="ECO:0000313" key="1">
    <source>
        <dbReference type="EMBL" id="KKQ17424.1"/>
    </source>
</evidence>
<gene>
    <name evidence="1" type="ORF">US31_C0019G0011</name>
</gene>
<evidence type="ECO:0008006" key="3">
    <source>
        <dbReference type="Google" id="ProtNLM"/>
    </source>
</evidence>
<dbReference type="PANTHER" id="PTHR46246">
    <property type="entry name" value="GUANOSINE-3',5'-BIS(DIPHOSPHATE) 3'-PYROPHOSPHOHYDROLASE MESH1"/>
    <property type="match status" value="1"/>
</dbReference>
<dbReference type="InterPro" id="IPR052194">
    <property type="entry name" value="MESH1"/>
</dbReference>
<dbReference type="Gene3D" id="1.10.3210.10">
    <property type="entry name" value="Hypothetical protein af1432"/>
    <property type="match status" value="1"/>
</dbReference>
<evidence type="ECO:0000313" key="2">
    <source>
        <dbReference type="Proteomes" id="UP000034508"/>
    </source>
</evidence>
<proteinExistence type="predicted"/>